<dbReference type="EMBL" id="MU003695">
    <property type="protein sequence ID" value="KAF2814294.1"/>
    <property type="molecule type" value="Genomic_DNA"/>
</dbReference>
<protein>
    <submittedName>
        <fullName evidence="1 3">Uncharacterized protein</fullName>
    </submittedName>
</protein>
<reference evidence="3" key="2">
    <citation type="submission" date="2020-04" db="EMBL/GenBank/DDBJ databases">
        <authorList>
            <consortium name="NCBI Genome Project"/>
        </authorList>
    </citation>
    <scope>NUCLEOTIDE SEQUENCE</scope>
    <source>
        <strain evidence="3">CBS 304.34</strain>
    </source>
</reference>
<evidence type="ECO:0000313" key="2">
    <source>
        <dbReference type="Proteomes" id="UP000504636"/>
    </source>
</evidence>
<sequence length="66" mass="7459">MTPSEVPLMVLQKATTMSRSGWPIIRDYEIATLFRSISDFVKSRYFSNTIAAFEGPLGAQRSLSRM</sequence>
<accession>A0A6A6Z1X5</accession>
<evidence type="ECO:0000313" key="1">
    <source>
        <dbReference type="EMBL" id="KAF2814294.1"/>
    </source>
</evidence>
<dbReference type="RefSeq" id="XP_033581258.1">
    <property type="nucleotide sequence ID" value="XM_033713547.1"/>
</dbReference>
<keyword evidence="2" id="KW-1185">Reference proteome</keyword>
<proteinExistence type="predicted"/>
<dbReference type="Proteomes" id="UP000504636">
    <property type="component" value="Unplaced"/>
</dbReference>
<reference evidence="1 3" key="1">
    <citation type="journal article" date="2020" name="Stud. Mycol.">
        <title>101 Dothideomycetes genomes: a test case for predicting lifestyles and emergence of pathogens.</title>
        <authorList>
            <person name="Haridas S."/>
            <person name="Albert R."/>
            <person name="Binder M."/>
            <person name="Bloem J."/>
            <person name="Labutti K."/>
            <person name="Salamov A."/>
            <person name="Andreopoulos B."/>
            <person name="Baker S."/>
            <person name="Barry K."/>
            <person name="Bills G."/>
            <person name="Bluhm B."/>
            <person name="Cannon C."/>
            <person name="Castanera R."/>
            <person name="Culley D."/>
            <person name="Daum C."/>
            <person name="Ezra D."/>
            <person name="Gonzalez J."/>
            <person name="Henrissat B."/>
            <person name="Kuo A."/>
            <person name="Liang C."/>
            <person name="Lipzen A."/>
            <person name="Lutzoni F."/>
            <person name="Magnuson J."/>
            <person name="Mondo S."/>
            <person name="Nolan M."/>
            <person name="Ohm R."/>
            <person name="Pangilinan J."/>
            <person name="Park H.-J."/>
            <person name="Ramirez L."/>
            <person name="Alfaro M."/>
            <person name="Sun H."/>
            <person name="Tritt A."/>
            <person name="Yoshinaga Y."/>
            <person name="Zwiers L.-H."/>
            <person name="Turgeon B."/>
            <person name="Goodwin S."/>
            <person name="Spatafora J."/>
            <person name="Crous P."/>
            <person name="Grigoriev I."/>
        </authorList>
    </citation>
    <scope>NUCLEOTIDE SEQUENCE</scope>
    <source>
        <strain evidence="1 3">CBS 304.34</strain>
    </source>
</reference>
<name>A0A6A6Z1X5_9PEZI</name>
<reference evidence="3" key="3">
    <citation type="submission" date="2025-04" db="UniProtKB">
        <authorList>
            <consortium name="RefSeq"/>
        </authorList>
    </citation>
    <scope>IDENTIFICATION</scope>
    <source>
        <strain evidence="3">CBS 304.34</strain>
    </source>
</reference>
<dbReference type="GeneID" id="54454440"/>
<organism evidence="1">
    <name type="scientific">Mytilinidion resinicola</name>
    <dbReference type="NCBI Taxonomy" id="574789"/>
    <lineage>
        <taxon>Eukaryota</taxon>
        <taxon>Fungi</taxon>
        <taxon>Dikarya</taxon>
        <taxon>Ascomycota</taxon>
        <taxon>Pezizomycotina</taxon>
        <taxon>Dothideomycetes</taxon>
        <taxon>Pleosporomycetidae</taxon>
        <taxon>Mytilinidiales</taxon>
        <taxon>Mytilinidiaceae</taxon>
        <taxon>Mytilinidion</taxon>
    </lineage>
</organism>
<evidence type="ECO:0000313" key="3">
    <source>
        <dbReference type="RefSeq" id="XP_033581258.1"/>
    </source>
</evidence>
<dbReference type="AlphaFoldDB" id="A0A6A6Z1X5"/>
<gene>
    <name evidence="1 3" type="ORF">BDZ99DRAFT_234896</name>
</gene>